<keyword evidence="1" id="KW-0732">Signal</keyword>
<evidence type="ECO:0000313" key="2">
    <source>
        <dbReference type="EMBL" id="ORY02008.1"/>
    </source>
</evidence>
<dbReference type="Proteomes" id="UP000193498">
    <property type="component" value="Unassembled WGS sequence"/>
</dbReference>
<evidence type="ECO:0000256" key="1">
    <source>
        <dbReference type="SAM" id="SignalP"/>
    </source>
</evidence>
<protein>
    <recommendedName>
        <fullName evidence="4">Adhesin domain-containing protein</fullName>
    </recommendedName>
</protein>
<feature type="signal peptide" evidence="1">
    <location>
        <begin position="1"/>
        <end position="20"/>
    </location>
</feature>
<reference evidence="2 3" key="1">
    <citation type="submission" date="2016-07" db="EMBL/GenBank/DDBJ databases">
        <title>Pervasive Adenine N6-methylation of Active Genes in Fungi.</title>
        <authorList>
            <consortium name="DOE Joint Genome Institute"/>
            <person name="Mondo S.J."/>
            <person name="Dannebaum R.O."/>
            <person name="Kuo R.C."/>
            <person name="Labutti K."/>
            <person name="Haridas S."/>
            <person name="Kuo A."/>
            <person name="Salamov A."/>
            <person name="Ahrendt S.R."/>
            <person name="Lipzen A."/>
            <person name="Sullivan W."/>
            <person name="Andreopoulos W.B."/>
            <person name="Clum A."/>
            <person name="Lindquist E."/>
            <person name="Daum C."/>
            <person name="Ramamoorthy G.K."/>
            <person name="Gryganskyi A."/>
            <person name="Culley D."/>
            <person name="Magnuson J.K."/>
            <person name="James T.Y."/>
            <person name="O'Malley M.A."/>
            <person name="Stajich J.E."/>
            <person name="Spatafora J.W."/>
            <person name="Visel A."/>
            <person name="Grigoriev I.V."/>
        </authorList>
    </citation>
    <scope>NUCLEOTIDE SEQUENCE [LARGE SCALE GENOMIC DNA]</scope>
    <source>
        <strain evidence="2 3">CBS 931.73</strain>
    </source>
</reference>
<keyword evidence="3" id="KW-1185">Reference proteome</keyword>
<proteinExistence type="predicted"/>
<sequence length="168" mass="17805">MVNYQNAILWLIVGLSLCSALPVPPKPHTAQYSHSGIRLKASHRGQSRKTGKDVGFQVGIGLDIGTEIGAKDHGKGVKLAGHAGLSAVGRVFTDKGSVEGEVHVKGEAKVELGTDSTGKKMELNTGVGVNASVGGAVDPEPKSMPWDISMHDIDPEEFKRLMKTNQIK</sequence>
<evidence type="ECO:0008006" key="4">
    <source>
        <dbReference type="Google" id="ProtNLM"/>
    </source>
</evidence>
<comment type="caution">
    <text evidence="2">The sequence shown here is derived from an EMBL/GenBank/DDBJ whole genome shotgun (WGS) entry which is preliminary data.</text>
</comment>
<accession>A0A1Y1YVE6</accession>
<dbReference type="EMBL" id="MCFE01000062">
    <property type="protein sequence ID" value="ORY02008.1"/>
    <property type="molecule type" value="Genomic_DNA"/>
</dbReference>
<dbReference type="InParanoid" id="A0A1Y1YVE6"/>
<organism evidence="2 3">
    <name type="scientific">Basidiobolus meristosporus CBS 931.73</name>
    <dbReference type="NCBI Taxonomy" id="1314790"/>
    <lineage>
        <taxon>Eukaryota</taxon>
        <taxon>Fungi</taxon>
        <taxon>Fungi incertae sedis</taxon>
        <taxon>Zoopagomycota</taxon>
        <taxon>Entomophthoromycotina</taxon>
        <taxon>Basidiobolomycetes</taxon>
        <taxon>Basidiobolales</taxon>
        <taxon>Basidiobolaceae</taxon>
        <taxon>Basidiobolus</taxon>
    </lineage>
</organism>
<name>A0A1Y1YVE6_9FUNG</name>
<evidence type="ECO:0000313" key="3">
    <source>
        <dbReference type="Proteomes" id="UP000193498"/>
    </source>
</evidence>
<feature type="chain" id="PRO_5012146706" description="Adhesin domain-containing protein" evidence="1">
    <location>
        <begin position="21"/>
        <end position="168"/>
    </location>
</feature>
<gene>
    <name evidence="2" type="ORF">K493DRAFT_298099</name>
</gene>
<dbReference type="AlphaFoldDB" id="A0A1Y1YVE6"/>